<name>A0A3M2S944_9HYPO</name>
<protein>
    <recommendedName>
        <fullName evidence="3">F-box domain-containing protein</fullName>
    </recommendedName>
</protein>
<evidence type="ECO:0000313" key="1">
    <source>
        <dbReference type="EMBL" id="RMJ14088.1"/>
    </source>
</evidence>
<evidence type="ECO:0008006" key="3">
    <source>
        <dbReference type="Google" id="ProtNLM"/>
    </source>
</evidence>
<sequence length="425" mass="48418">MAESCISQPPLGSGFHARPRRLTRYTADHISRDNCNDLHRPGSLAGEDTHQELAISHFDGVGWREDGLRLHQLSKIPSSASNIRSVKFNLTRVDRDMFQNALAKIKDPEKREEAQLYYLTSQGESTEPLHFPKKLVAAALKNLPNLESVTFTWVECPWKKHMAAGSPSFEDESLARAGNEVFKTQQTIVEALRERNLPLKCLTLEPFMPRCVLSLSFFDPTVSTVFGSITRLALKLDYGVSVFKPDYLNCFISLMPNIQHLSIHAWSVKDEAPGIDFYIKKRLPYLESIDFSYLKIKYGALAKFFSDHGSTIKRANLDNMFLWCEQSGKWNLGWDNLLLEMKDNMTALQSIRFSGLFTDDAGQNQVFLRRNSTGMRARRQRYFSGRDEFAQPLESCVLVNLESVTYQRSARKRTAGLLTPPPDCY</sequence>
<dbReference type="OrthoDB" id="5224238at2759"/>
<dbReference type="Proteomes" id="UP000277212">
    <property type="component" value="Unassembled WGS sequence"/>
</dbReference>
<gene>
    <name evidence="1" type="ORF">CDV36_006237</name>
</gene>
<dbReference type="EMBL" id="NKUJ01000093">
    <property type="protein sequence ID" value="RMJ14088.1"/>
    <property type="molecule type" value="Genomic_DNA"/>
</dbReference>
<accession>A0A3M2S944</accession>
<organism evidence="1 2">
    <name type="scientific">Fusarium kuroshium</name>
    <dbReference type="NCBI Taxonomy" id="2010991"/>
    <lineage>
        <taxon>Eukaryota</taxon>
        <taxon>Fungi</taxon>
        <taxon>Dikarya</taxon>
        <taxon>Ascomycota</taxon>
        <taxon>Pezizomycotina</taxon>
        <taxon>Sordariomycetes</taxon>
        <taxon>Hypocreomycetidae</taxon>
        <taxon>Hypocreales</taxon>
        <taxon>Nectriaceae</taxon>
        <taxon>Fusarium</taxon>
        <taxon>Fusarium solani species complex</taxon>
    </lineage>
</organism>
<dbReference type="AlphaFoldDB" id="A0A3M2S944"/>
<keyword evidence="2" id="KW-1185">Reference proteome</keyword>
<proteinExistence type="predicted"/>
<comment type="caution">
    <text evidence="1">The sequence shown here is derived from an EMBL/GenBank/DDBJ whole genome shotgun (WGS) entry which is preliminary data.</text>
</comment>
<reference evidence="1 2" key="1">
    <citation type="submission" date="2017-06" db="EMBL/GenBank/DDBJ databases">
        <title>Comparative genomic analysis of Ambrosia Fusariam Clade fungi.</title>
        <authorList>
            <person name="Stajich J.E."/>
            <person name="Carrillo J."/>
            <person name="Kijimoto T."/>
            <person name="Eskalen A."/>
            <person name="O'Donnell K."/>
            <person name="Kasson M."/>
        </authorList>
    </citation>
    <scope>NUCLEOTIDE SEQUENCE [LARGE SCALE GENOMIC DNA]</scope>
    <source>
        <strain evidence="1">UCR3666</strain>
    </source>
</reference>
<evidence type="ECO:0000313" key="2">
    <source>
        <dbReference type="Proteomes" id="UP000277212"/>
    </source>
</evidence>